<comment type="subcellular location">
    <subcellularLocation>
        <location evidence="1">Nucleus</location>
    </subcellularLocation>
</comment>
<keyword evidence="8" id="KW-0539">Nucleus</keyword>
<dbReference type="InterPro" id="IPR007268">
    <property type="entry name" value="Rad9/Ddc1"/>
</dbReference>
<name>A0A5E4MAX3_9HEMI</name>
<evidence type="ECO:0000256" key="7">
    <source>
        <dbReference type="ARBA" id="ARBA00022839"/>
    </source>
</evidence>
<evidence type="ECO:0000313" key="14">
    <source>
        <dbReference type="Proteomes" id="UP000325440"/>
    </source>
</evidence>
<evidence type="ECO:0000256" key="3">
    <source>
        <dbReference type="ARBA" id="ARBA00022553"/>
    </source>
</evidence>
<dbReference type="EMBL" id="CABPRJ010000492">
    <property type="protein sequence ID" value="VVC29386.1"/>
    <property type="molecule type" value="Genomic_DNA"/>
</dbReference>
<evidence type="ECO:0000256" key="6">
    <source>
        <dbReference type="ARBA" id="ARBA00022801"/>
    </source>
</evidence>
<reference evidence="13 14" key="1">
    <citation type="submission" date="2019-08" db="EMBL/GenBank/DDBJ databases">
        <authorList>
            <person name="Alioto T."/>
            <person name="Alioto T."/>
            <person name="Gomez Garrido J."/>
        </authorList>
    </citation>
    <scope>NUCLEOTIDE SEQUENCE [LARGE SCALE GENOMIC DNA]</scope>
</reference>
<dbReference type="PANTHER" id="PTHR15237">
    <property type="entry name" value="DNA REPAIR PROTEIN RAD9"/>
    <property type="match status" value="1"/>
</dbReference>
<dbReference type="SUPFAM" id="SSF55979">
    <property type="entry name" value="DNA clamp"/>
    <property type="match status" value="1"/>
</dbReference>
<organism evidence="13 14">
    <name type="scientific">Cinara cedri</name>
    <dbReference type="NCBI Taxonomy" id="506608"/>
    <lineage>
        <taxon>Eukaryota</taxon>
        <taxon>Metazoa</taxon>
        <taxon>Ecdysozoa</taxon>
        <taxon>Arthropoda</taxon>
        <taxon>Hexapoda</taxon>
        <taxon>Insecta</taxon>
        <taxon>Pterygota</taxon>
        <taxon>Neoptera</taxon>
        <taxon>Paraneoptera</taxon>
        <taxon>Hemiptera</taxon>
        <taxon>Sternorrhyncha</taxon>
        <taxon>Aphidomorpha</taxon>
        <taxon>Aphidoidea</taxon>
        <taxon>Aphididae</taxon>
        <taxon>Lachninae</taxon>
        <taxon>Cinara</taxon>
    </lineage>
</organism>
<gene>
    <name evidence="13" type="ORF">CINCED_3A002503</name>
</gene>
<proteinExistence type="inferred from homology"/>
<evidence type="ECO:0000256" key="8">
    <source>
        <dbReference type="ARBA" id="ARBA00023242"/>
    </source>
</evidence>
<dbReference type="GO" id="GO:0006281">
    <property type="term" value="P:DNA repair"/>
    <property type="evidence" value="ECO:0007669"/>
    <property type="project" value="TreeGrafter"/>
</dbReference>
<feature type="region of interest" description="Disordered" evidence="12">
    <location>
        <begin position="326"/>
        <end position="348"/>
    </location>
</feature>
<dbReference type="InterPro" id="IPR046938">
    <property type="entry name" value="DNA_clamp_sf"/>
</dbReference>
<evidence type="ECO:0000256" key="11">
    <source>
        <dbReference type="ARBA" id="ARBA00079896"/>
    </source>
</evidence>
<evidence type="ECO:0000256" key="1">
    <source>
        <dbReference type="ARBA" id="ARBA00004123"/>
    </source>
</evidence>
<accession>A0A5E4MAX3</accession>
<dbReference type="AlphaFoldDB" id="A0A5E4MAX3"/>
<dbReference type="GO" id="GO:0031573">
    <property type="term" value="P:mitotic intra-S DNA damage checkpoint signaling"/>
    <property type="evidence" value="ECO:0007669"/>
    <property type="project" value="TreeGrafter"/>
</dbReference>
<dbReference type="GO" id="GO:0071479">
    <property type="term" value="P:cellular response to ionizing radiation"/>
    <property type="evidence" value="ECO:0007669"/>
    <property type="project" value="TreeGrafter"/>
</dbReference>
<evidence type="ECO:0000256" key="10">
    <source>
        <dbReference type="ARBA" id="ARBA00069752"/>
    </source>
</evidence>
<keyword evidence="4" id="KW-0540">Nuclease</keyword>
<evidence type="ECO:0000256" key="4">
    <source>
        <dbReference type="ARBA" id="ARBA00022722"/>
    </source>
</evidence>
<comment type="similarity">
    <text evidence="2">Belongs to the rad9 family.</text>
</comment>
<dbReference type="GO" id="GO:0000076">
    <property type="term" value="P:DNA replication checkpoint signaling"/>
    <property type="evidence" value="ECO:0007669"/>
    <property type="project" value="TreeGrafter"/>
</dbReference>
<evidence type="ECO:0000256" key="9">
    <source>
        <dbReference type="ARBA" id="ARBA00059283"/>
    </source>
</evidence>
<dbReference type="GO" id="GO:0004527">
    <property type="term" value="F:exonuclease activity"/>
    <property type="evidence" value="ECO:0007669"/>
    <property type="project" value="UniProtKB-KW"/>
</dbReference>
<protein>
    <recommendedName>
        <fullName evidence="10">Cell cycle checkpoint control protein RAD9A</fullName>
    </recommendedName>
    <alternativeName>
        <fullName evidence="11">DNA repair exonuclease rad9 homolog A</fullName>
    </alternativeName>
</protein>
<feature type="compositionally biased region" description="Low complexity" evidence="12">
    <location>
        <begin position="336"/>
        <end position="348"/>
    </location>
</feature>
<dbReference type="OrthoDB" id="60092at2759"/>
<evidence type="ECO:0000256" key="5">
    <source>
        <dbReference type="ARBA" id="ARBA00022763"/>
    </source>
</evidence>
<dbReference type="PANTHER" id="PTHR15237:SF0">
    <property type="entry name" value="CELL CYCLE CHECKPOINT CONTROL PROTEIN"/>
    <property type="match status" value="1"/>
</dbReference>
<keyword evidence="14" id="KW-1185">Reference proteome</keyword>
<comment type="function">
    <text evidence="9">Component of the 9-1-1 cell-cycle checkpoint response complex that plays a major role in DNA repair. The 9-1-1 complex is recruited to DNA lesion upon damage by the RAD17-replication factor C (RFC) clamp loader complex. Acts then as a sliding clamp platform on DNA for several proteins involved in long-patch base excision repair (LP-BER). The 9-1-1 complex stimulates DNA polymerase beta (POLB) activity by increasing its affinity for the 3'-OH end of the primer-template and stabilizes POLB to those sites where LP-BER proceeds; endonuclease FEN1 cleavage activity on substrates with double, nick, or gap flaps of distinct sequences and lengths; and DNA ligase I (LIG1) on long-patch base excision repair substrates. The 9-1-1 complex is necessary for the recruitment of RHNO1 to sites of double-stranded breaks (DSB) occurring during the S phase. RAD9A possesses 3'-&gt;5' double stranded DNA exonuclease activity.</text>
</comment>
<dbReference type="Proteomes" id="UP000325440">
    <property type="component" value="Unassembled WGS sequence"/>
</dbReference>
<evidence type="ECO:0000256" key="2">
    <source>
        <dbReference type="ARBA" id="ARBA00008494"/>
    </source>
</evidence>
<dbReference type="GO" id="GO:0030896">
    <property type="term" value="C:checkpoint clamp complex"/>
    <property type="evidence" value="ECO:0007669"/>
    <property type="project" value="InterPro"/>
</dbReference>
<keyword evidence="6" id="KW-0378">Hydrolase</keyword>
<dbReference type="FunFam" id="3.70.10.10:FF:000005">
    <property type="entry name" value="Cell cycle checkpoint control protein"/>
    <property type="match status" value="1"/>
</dbReference>
<keyword evidence="7" id="KW-0269">Exonuclease</keyword>
<keyword evidence="5" id="KW-0227">DNA damage</keyword>
<keyword evidence="3" id="KW-0597">Phosphoprotein</keyword>
<dbReference type="Pfam" id="PF04139">
    <property type="entry name" value="Rad9"/>
    <property type="match status" value="1"/>
</dbReference>
<dbReference type="Gene3D" id="3.70.10.10">
    <property type="match status" value="1"/>
</dbReference>
<sequence length="467" mass="52941">MKCVIPKQNLKILSRALNTICRIGEDLYIEPNSSQLLMHTTNSWHTVYAWFKFDSSFFSSYFYTKEDEQNSDSSLKCKISLKSCITIFKSPHLARCLESCYMEIKSNADTITIQLRYSNFCVKTYLIPVLEYSALQVNQNVETSRILCIDSKVLSAAVKHFQNSETDISLDVTTEKVLFKTHSESCRDIRKMLRTELSLQSSEFDIYDVCGGTCITFCLKEIRPLLAFAEYMSLPVIIRFSSPGMPMVFGLKNGFIYESQYILSTMSDNGLSGETESLQLNINAIENTQSTDTGVQQENQSLILNRRPLIHSNLLTPMRVQVEYPDSISRKRKHSSSQQSQKKINSNNTNSVIEHFREEYLDDDVLLSQVADFHVNDAANQICVNNDGNSILGLTGHMFARCYTLPAGNSPKKGKVIVYDSDGLGSLKFETSSRDDRVSSKIQKCPSKISCHVRECAKCSYSRFLLM</sequence>
<evidence type="ECO:0000313" key="13">
    <source>
        <dbReference type="EMBL" id="VVC29386.1"/>
    </source>
</evidence>
<evidence type="ECO:0000256" key="12">
    <source>
        <dbReference type="SAM" id="MobiDB-lite"/>
    </source>
</evidence>